<protein>
    <submittedName>
        <fullName evidence="2">Os03g0246650 protein</fullName>
    </submittedName>
</protein>
<reference evidence="2" key="5">
    <citation type="journal article" date="2008" name="Nucleic Acids Res.">
        <title>The Rice Annotation Project Database (RAP-DB): 2008 update.</title>
        <authorList>
            <consortium name="The Rice Annotation Project (RAP)"/>
            <person name="Tanaka T."/>
            <person name="Antonio B.A."/>
            <person name="Kikuchi S."/>
            <person name="Matsumoto T."/>
            <person name="Nagamura Y."/>
            <person name="Numa H."/>
            <person name="Sakai H."/>
            <person name="Wu J."/>
            <person name="Itoh T."/>
            <person name="Sasaki T."/>
            <person name="Aono R."/>
            <person name="Fujii Y."/>
            <person name="Habara T."/>
            <person name="Harada E."/>
            <person name="Kanno M."/>
            <person name="Kawahara Y."/>
            <person name="Kawashima H."/>
            <person name="Kubooka H."/>
            <person name="Matsuya A."/>
            <person name="Nakaoka H."/>
            <person name="Saichi N."/>
            <person name="Sanbonmatsu R."/>
            <person name="Sato Y."/>
            <person name="Shinso Y."/>
            <person name="Suzuki M."/>
            <person name="Takeda J."/>
            <person name="Tanino M."/>
            <person name="Todokoro F."/>
            <person name="Yamaguchi K."/>
            <person name="Yamamoto N."/>
            <person name="Yamasaki C."/>
            <person name="Imanishi T."/>
            <person name="Okido T."/>
            <person name="Tada M."/>
            <person name="Ikeo K."/>
            <person name="Tateno Y."/>
            <person name="Gojobori T."/>
            <person name="Lin Y.C."/>
            <person name="Wei F.J."/>
            <person name="Hsing Y.I."/>
            <person name="Zhao Q."/>
            <person name="Han B."/>
            <person name="Kramer M.R."/>
            <person name="McCombie R.W."/>
            <person name="Lonsdale D."/>
            <person name="O'Donovan C.C."/>
            <person name="Whitfield E.J."/>
            <person name="Apweiler R."/>
            <person name="Koyanagi K.O."/>
            <person name="Khurana J.P."/>
            <person name="Raghuvanshi S."/>
            <person name="Singh N.K."/>
            <person name="Tyagi A.K."/>
            <person name="Haberer G."/>
            <person name="Fujisawa M."/>
            <person name="Hosokawa S."/>
            <person name="Ito Y."/>
            <person name="Ikawa H."/>
            <person name="Shibata M."/>
            <person name="Yamamoto M."/>
            <person name="Bruskiewich R.M."/>
            <person name="Hoen D.R."/>
            <person name="Bureau TE."/>
            <person name="Namiki N."/>
            <person name="Ohyanagi H."/>
            <person name="Sakai Y."/>
            <person name="Nobushima S."/>
            <person name="Sakata K."/>
            <person name="Barrero R.A."/>
            <person name="Sato Y."/>
            <person name="Souvorov A."/>
            <person name="Smith-White B."/>
            <person name="Tatusova T."/>
            <person name="An S."/>
            <person name="An G."/>
            <person name="OOta S."/>
            <person name="Fuks G."/>
            <person name="Messing J."/>
            <person name="Christie K.R."/>
            <person name="Lieberherr D."/>
            <person name="Kim H."/>
            <person name="Zuccolo A."/>
            <person name="Wing R.A."/>
            <person name="Nobuta K."/>
            <person name="Green P.J."/>
            <person name="Lu C."/>
            <person name="Meyers BC."/>
            <person name="Chaparro C."/>
            <person name="Piegu B."/>
            <person name="Panaud O."/>
            <person name="Echeverria M."/>
        </authorList>
    </citation>
    <scope>NUCLEOTIDE SEQUENCE</scope>
</reference>
<dbReference type="EMBL" id="AP008209">
    <property type="protein sequence ID" value="BAH92074.1"/>
    <property type="molecule type" value="Genomic_DNA"/>
</dbReference>
<sequence>MVALVAEASKRWRWRRPRLQRWRRPRRRSGGGGVPNVDELGVDLAKAPAGRRRWGSRSGRRLILGGRRARSPSLQPLTAAGCIPGGCGWRAGGRRPRLLRRRRPPLPAPPLLLPVRRASSPPTPRGGGSKKAPHPLHAAARRRRRRSRFGGWPPPPASPSRRLPRAVTPRRGPRPAAGTSPAGRRFRRFHLPRVR</sequence>
<name>B9F6R8_ORYSJ</name>
<dbReference type="Proteomes" id="UP000007752">
    <property type="component" value="Chromosome 3"/>
</dbReference>
<reference evidence="2" key="4">
    <citation type="journal article" date="2007" name="Genome Res.">
        <title>Curated Genome Annotation of Oryza sativa ssp. japonica and Comparative Genome Analysis with Arabidopsis thaliana.</title>
        <authorList>
            <consortium name="The Rice Annotation Project (RAP)"/>
            <person name="Itoh T."/>
            <person name="Tanaka T."/>
            <person name="Barrero R.A."/>
            <person name="Yamasaki C."/>
            <person name="Fujii Y."/>
            <person name="Hilton P.B."/>
            <person name="Antonio B.A."/>
            <person name="Aono H."/>
            <person name="Apweiler R."/>
            <person name="Bruskiewich R."/>
            <person name="Bureau T."/>
            <person name="Burr F."/>
            <person name="Costa de Oliveira A."/>
            <person name="Fuks G."/>
            <person name="Habara T."/>
            <person name="Haberer G."/>
            <person name="Han B."/>
            <person name="Harada E."/>
            <person name="Hiraki A.T."/>
            <person name="Hirochika H."/>
            <person name="Hoen D."/>
            <person name="Hokari H."/>
            <person name="Hosokawa S."/>
            <person name="Hsing Y."/>
            <person name="Ikawa H."/>
            <person name="Ikeo K."/>
            <person name="Imanishi T."/>
            <person name="Ito Y."/>
            <person name="Jaiswal P."/>
            <person name="Kanno M."/>
            <person name="Kawahara Y."/>
            <person name="Kawamura T."/>
            <person name="Kawashima H."/>
            <person name="Khurana J.P."/>
            <person name="Kikuchi S."/>
            <person name="Komatsu S."/>
            <person name="Koyanagi K.O."/>
            <person name="Kubooka H."/>
            <person name="Lieberherr D."/>
            <person name="Lin Y.C."/>
            <person name="Lonsdale D."/>
            <person name="Matsumoto T."/>
            <person name="Matsuya A."/>
            <person name="McCombie W.R."/>
            <person name="Messing J."/>
            <person name="Miyao A."/>
            <person name="Mulder N."/>
            <person name="Nagamura Y."/>
            <person name="Nam J."/>
            <person name="Namiki N."/>
            <person name="Numa H."/>
            <person name="Nurimoto S."/>
            <person name="O'donovan C."/>
            <person name="Ohyanagi H."/>
            <person name="Okido T."/>
            <person name="Oota S."/>
            <person name="Osato N."/>
            <person name="Palmer L.E."/>
            <person name="Quetier F."/>
            <person name="Raghuvanshi S."/>
            <person name="Saichi N."/>
            <person name="Sakai H."/>
            <person name="Sakai Y."/>
            <person name="Sakata K."/>
            <person name="Sakurai T."/>
            <person name="Sato F."/>
            <person name="Sato Y."/>
            <person name="Schoof H."/>
            <person name="Seki M."/>
            <person name="Shibata M."/>
            <person name="Shimizu Y."/>
            <person name="Shinozaki K."/>
            <person name="Shinso Y."/>
            <person name="Singh N.K."/>
            <person name="Smith-White B."/>
            <person name="Takeda J."/>
            <person name="Tanino M."/>
            <person name="Tatusova T."/>
            <person name="Thongjuea S."/>
            <person name="Todokoro F."/>
            <person name="Tsugane M."/>
            <person name="Tyagi A.K."/>
            <person name="Vanavichit A."/>
            <person name="Wang A."/>
            <person name="Wing R.A."/>
            <person name="Yamaguchi K."/>
            <person name="Yamamoto M."/>
            <person name="Yamamoto N."/>
            <person name="Yu Y."/>
            <person name="Zhang H."/>
            <person name="Zhao Q."/>
            <person name="Higo K."/>
            <person name="Burr B."/>
            <person name="Gojobori T."/>
            <person name="Sasaki T."/>
        </authorList>
    </citation>
    <scope>NUCLEOTIDE SEQUENCE</scope>
</reference>
<feature type="compositionally biased region" description="Basic residues" evidence="1">
    <location>
        <begin position="92"/>
        <end position="104"/>
    </location>
</feature>
<accession>B9F6R8</accession>
<feature type="compositionally biased region" description="Basic residues" evidence="1">
    <location>
        <begin position="184"/>
        <end position="195"/>
    </location>
</feature>
<organism evidence="3">
    <name type="scientific">Oryza sativa subsp. japonica</name>
    <name type="common">Rice</name>
    <dbReference type="NCBI Taxonomy" id="39947"/>
    <lineage>
        <taxon>Eukaryota</taxon>
        <taxon>Viridiplantae</taxon>
        <taxon>Streptophyta</taxon>
        <taxon>Embryophyta</taxon>
        <taxon>Tracheophyta</taxon>
        <taxon>Spermatophyta</taxon>
        <taxon>Magnoliopsida</taxon>
        <taxon>Liliopsida</taxon>
        <taxon>Poales</taxon>
        <taxon>Poaceae</taxon>
        <taxon>BOP clade</taxon>
        <taxon>Oryzoideae</taxon>
        <taxon>Oryzeae</taxon>
        <taxon>Oryzinae</taxon>
        <taxon>Oryza</taxon>
        <taxon>Oryza sativa</taxon>
    </lineage>
</organism>
<reference evidence="4" key="6">
    <citation type="journal article" date="2008" name="Nucleic Acids Res.">
        <title>The rice annotation project database (RAP-DB): 2008 update.</title>
        <authorList>
            <consortium name="The rice annotation project (RAP)"/>
        </authorList>
    </citation>
    <scope>GENOME REANNOTATION</scope>
    <source>
        <strain evidence="4">cv. Nipponbare</strain>
    </source>
</reference>
<evidence type="ECO:0000313" key="2">
    <source>
        <dbReference type="EMBL" id="BAH92074.1"/>
    </source>
</evidence>
<evidence type="ECO:0000256" key="1">
    <source>
        <dbReference type="SAM" id="MobiDB-lite"/>
    </source>
</evidence>
<dbReference type="AlphaFoldDB" id="B9F6R8"/>
<dbReference type="Proteomes" id="UP000000763">
    <property type="component" value="Chromosome 3"/>
</dbReference>
<dbReference type="EMBL" id="CM000140">
    <property type="protein sequence ID" value="EEE58691.1"/>
    <property type="molecule type" value="Genomic_DNA"/>
</dbReference>
<evidence type="ECO:0000313" key="4">
    <source>
        <dbReference type="Proteomes" id="UP000000763"/>
    </source>
</evidence>
<reference evidence="2" key="3">
    <citation type="journal article" date="2006" name="Nucleic Acids Res.">
        <title>The Rice Annotation Project Database (RAP-DB): hub for Oryza sativa ssp. japonica genome information.</title>
        <authorList>
            <person name="Ohyanagi H."/>
            <person name="Tanaka T."/>
            <person name="Sakai H."/>
            <person name="Shigemoto Y."/>
            <person name="Yamaguchi K."/>
            <person name="Habara T."/>
            <person name="Fujii Y."/>
            <person name="Antonio B.A."/>
            <person name="Nagamura Y."/>
            <person name="Imanishi T."/>
            <person name="Ikeo K."/>
            <person name="Itoh T."/>
            <person name="Gojobori T."/>
            <person name="Sasaki T."/>
        </authorList>
    </citation>
    <scope>NUCLEOTIDE SEQUENCE</scope>
</reference>
<reference evidence="3" key="7">
    <citation type="submission" date="2008-12" db="EMBL/GenBank/DDBJ databases">
        <title>Improved gene annotation of the rice (Oryza sativa) genomes.</title>
        <authorList>
            <person name="Wang J."/>
            <person name="Li R."/>
            <person name="Fan W."/>
            <person name="Huang Q."/>
            <person name="Zhang J."/>
            <person name="Zhou Y."/>
            <person name="Hu Y."/>
            <person name="Zi S."/>
            <person name="Li J."/>
            <person name="Ni P."/>
            <person name="Zheng H."/>
            <person name="Zhang Y."/>
            <person name="Zhao M."/>
            <person name="Hao Q."/>
            <person name="McDermott J."/>
            <person name="Samudrala R."/>
            <person name="Kristiansen K."/>
            <person name="Wong G.K.-S."/>
        </authorList>
    </citation>
    <scope>NUCLEOTIDE SEQUENCE</scope>
</reference>
<reference evidence="2 4" key="1">
    <citation type="journal article" date="2005" name="Nature">
        <title>The map-based sequence of the rice genome.</title>
        <authorList>
            <consortium name="International rice genome sequencing project (IRGSP)"/>
            <person name="Matsumoto T."/>
            <person name="Wu J."/>
            <person name="Kanamori H."/>
            <person name="Katayose Y."/>
            <person name="Fujisawa M."/>
            <person name="Namiki N."/>
            <person name="Mizuno H."/>
            <person name="Yamamoto K."/>
            <person name="Antonio B.A."/>
            <person name="Baba T."/>
            <person name="Sakata K."/>
            <person name="Nagamura Y."/>
            <person name="Aoki H."/>
            <person name="Arikawa K."/>
            <person name="Arita K."/>
            <person name="Bito T."/>
            <person name="Chiden Y."/>
            <person name="Fujitsuka N."/>
            <person name="Fukunaka R."/>
            <person name="Hamada M."/>
            <person name="Harada C."/>
            <person name="Hayashi A."/>
            <person name="Hijishita S."/>
            <person name="Honda M."/>
            <person name="Hosokawa S."/>
            <person name="Ichikawa Y."/>
            <person name="Idonuma A."/>
            <person name="Iijima M."/>
            <person name="Ikeda M."/>
            <person name="Ikeno M."/>
            <person name="Ito K."/>
            <person name="Ito S."/>
            <person name="Ito T."/>
            <person name="Ito Y."/>
            <person name="Ito Y."/>
            <person name="Iwabuchi A."/>
            <person name="Kamiya K."/>
            <person name="Karasawa W."/>
            <person name="Kurita K."/>
            <person name="Katagiri S."/>
            <person name="Kikuta A."/>
            <person name="Kobayashi H."/>
            <person name="Kobayashi N."/>
            <person name="Machita K."/>
            <person name="Maehara T."/>
            <person name="Masukawa M."/>
            <person name="Mizubayashi T."/>
            <person name="Mukai Y."/>
            <person name="Nagasaki H."/>
            <person name="Nagata Y."/>
            <person name="Naito S."/>
            <person name="Nakashima M."/>
            <person name="Nakama Y."/>
            <person name="Nakamichi Y."/>
            <person name="Nakamura M."/>
            <person name="Meguro A."/>
            <person name="Negishi M."/>
            <person name="Ohta I."/>
            <person name="Ohta T."/>
            <person name="Okamoto M."/>
            <person name="Ono N."/>
            <person name="Saji S."/>
            <person name="Sakaguchi M."/>
            <person name="Sakai K."/>
            <person name="Shibata M."/>
            <person name="Shimokawa T."/>
            <person name="Song J."/>
            <person name="Takazaki Y."/>
            <person name="Terasawa K."/>
            <person name="Tsugane M."/>
            <person name="Tsuji K."/>
            <person name="Ueda S."/>
            <person name="Waki K."/>
            <person name="Yamagata H."/>
            <person name="Yamamoto M."/>
            <person name="Yamamoto S."/>
            <person name="Yamane H."/>
            <person name="Yoshiki S."/>
            <person name="Yoshihara R."/>
            <person name="Yukawa K."/>
            <person name="Zhong H."/>
            <person name="Yano M."/>
            <person name="Yuan Q."/>
            <person name="Ouyang S."/>
            <person name="Liu J."/>
            <person name="Jones K.M."/>
            <person name="Gansberger K."/>
            <person name="Moffat K."/>
            <person name="Hill J."/>
            <person name="Bera J."/>
            <person name="Fadrosh D."/>
            <person name="Jin S."/>
            <person name="Johri S."/>
            <person name="Kim M."/>
            <person name="Overton L."/>
            <person name="Reardon M."/>
            <person name="Tsitrin T."/>
            <person name="Vuong H."/>
            <person name="Weaver B."/>
            <person name="Ciecko A."/>
            <person name="Tallon L."/>
            <person name="Jackson J."/>
            <person name="Pai G."/>
            <person name="Aken S.V."/>
            <person name="Utterback T."/>
            <person name="Reidmuller S."/>
            <person name="Feldblyum T."/>
            <person name="Hsiao J."/>
            <person name="Zismann V."/>
            <person name="Iobst S."/>
            <person name="de Vazeille A.R."/>
            <person name="Buell C.R."/>
            <person name="Ying K."/>
            <person name="Li Y."/>
            <person name="Lu T."/>
            <person name="Huang Y."/>
            <person name="Zhao Q."/>
            <person name="Feng Q."/>
            <person name="Zhang L."/>
            <person name="Zhu J."/>
            <person name="Weng Q."/>
            <person name="Mu J."/>
            <person name="Lu Y."/>
            <person name="Fan D."/>
            <person name="Liu Y."/>
            <person name="Guan J."/>
            <person name="Zhang Y."/>
            <person name="Yu S."/>
            <person name="Liu X."/>
            <person name="Zhang Y."/>
            <person name="Hong G."/>
            <person name="Han B."/>
            <person name="Choisne N."/>
            <person name="Demange N."/>
            <person name="Orjeda G."/>
            <person name="Samain S."/>
            <person name="Cattolico L."/>
            <person name="Pelletier E."/>
            <person name="Couloux A."/>
            <person name="Segurens B."/>
            <person name="Wincker P."/>
            <person name="D'Hont A."/>
            <person name="Scarpelli C."/>
            <person name="Weissenbach J."/>
            <person name="Salanoubat M."/>
            <person name="Quetier F."/>
            <person name="Yu Y."/>
            <person name="Kim H.R."/>
            <person name="Rambo T."/>
            <person name="Currie J."/>
            <person name="Collura K."/>
            <person name="Luo M."/>
            <person name="Yang T."/>
            <person name="Ammiraju J.S.S."/>
            <person name="Engler F."/>
            <person name="Soderlund C."/>
            <person name="Wing R.A."/>
            <person name="Palmer L.E."/>
            <person name="de la Bastide M."/>
            <person name="Spiegel L."/>
            <person name="Nascimento L."/>
            <person name="Zutavern T."/>
            <person name="O'Shaughnessy A."/>
            <person name="Dike S."/>
            <person name="Dedhia N."/>
            <person name="Preston R."/>
            <person name="Balija V."/>
            <person name="McCombie W.R."/>
            <person name="Chow T."/>
            <person name="Chen H."/>
            <person name="Chung M."/>
            <person name="Chen C."/>
            <person name="Shaw J."/>
            <person name="Wu H."/>
            <person name="Hsiao K."/>
            <person name="Chao Y."/>
            <person name="Chu M."/>
            <person name="Cheng C."/>
            <person name="Hour A."/>
            <person name="Lee P."/>
            <person name="Lin S."/>
            <person name="Lin Y."/>
            <person name="Liou J."/>
            <person name="Liu S."/>
            <person name="Hsing Y."/>
            <person name="Raghuvanshi S."/>
            <person name="Mohanty A."/>
            <person name="Bharti A.K."/>
            <person name="Gaur A."/>
            <person name="Gupta V."/>
            <person name="Kumar D."/>
            <person name="Ravi V."/>
            <person name="Vij S."/>
            <person name="Kapur A."/>
            <person name="Khurana P."/>
            <person name="Khurana P."/>
            <person name="Khurana J.P."/>
            <person name="Tyagi A.K."/>
            <person name="Gaikwad K."/>
            <person name="Singh A."/>
            <person name="Dalal V."/>
            <person name="Srivastava S."/>
            <person name="Dixit A."/>
            <person name="Pal A.K."/>
            <person name="Ghazi I.A."/>
            <person name="Yadav M."/>
            <person name="Pandit A."/>
            <person name="Bhargava A."/>
            <person name="Sureshbabu K."/>
            <person name="Batra K."/>
            <person name="Sharma T.R."/>
            <person name="Mohapatra T."/>
            <person name="Singh N.K."/>
            <person name="Messing J."/>
            <person name="Nelson A.B."/>
            <person name="Fuks G."/>
            <person name="Kavchok S."/>
            <person name="Keizer G."/>
            <person name="Linton E."/>
            <person name="Llaca V."/>
            <person name="Song R."/>
            <person name="Tanyolac B."/>
            <person name="Young S."/>
            <person name="Ho-Il K."/>
            <person name="Hahn J.H."/>
            <person name="Sangsakoo G."/>
            <person name="Vanavichit A."/>
            <person name="de Mattos Luiz.A.T."/>
            <person name="Zimmer P.D."/>
            <person name="Malone G."/>
            <person name="Dellagostin O."/>
            <person name="de Oliveira A.C."/>
            <person name="Bevan M."/>
            <person name="Bancroft I."/>
            <person name="Minx P."/>
            <person name="Cordum H."/>
            <person name="Wilson R."/>
            <person name="Cheng Z."/>
            <person name="Jin W."/>
            <person name="Jiang J."/>
            <person name="Leong S.A."/>
            <person name="Iwama H."/>
            <person name="Gojobori T."/>
            <person name="Itoh T."/>
            <person name="Niimura Y."/>
            <person name="Fujii Y."/>
            <person name="Habara T."/>
            <person name="Sakai H."/>
            <person name="Sato Y."/>
            <person name="Wilson G."/>
            <person name="Kumar K."/>
            <person name="McCouch S."/>
            <person name="Juretic N."/>
            <person name="Hoen D."/>
            <person name="Wright S."/>
            <person name="Bruskiewich R."/>
            <person name="Bureau T."/>
            <person name="Miyao A."/>
            <person name="Hirochika H."/>
            <person name="Nishikawa T."/>
            <person name="Kadowaki K."/>
            <person name="Sugiura M."/>
            <person name="Burr B."/>
            <person name="Sasaki T."/>
        </authorList>
    </citation>
    <scope>NUCLEOTIDE SEQUENCE [LARGE SCALE GENOMIC DNA]</scope>
    <source>
        <strain evidence="4">cv. Nipponbare</strain>
    </source>
</reference>
<evidence type="ECO:0000313" key="3">
    <source>
        <dbReference type="EMBL" id="EEE58691.1"/>
    </source>
</evidence>
<feature type="compositionally biased region" description="Basic residues" evidence="1">
    <location>
        <begin position="131"/>
        <end position="148"/>
    </location>
</feature>
<gene>
    <name evidence="2" type="ordered locus">Os03g0246650</name>
    <name evidence="3" type="ORF">OsJ_10126</name>
</gene>
<reference evidence="2" key="8">
    <citation type="submission" date="2009-08" db="EMBL/GenBank/DDBJ databases">
        <title>Oryza sativa nipponbare(GA3) genomic DNA, chromosome 3.</title>
        <authorList>
            <consortium name="IRGSP(International Rice Genome Sequencing Project)"/>
        </authorList>
    </citation>
    <scope>NUCLEOTIDE SEQUENCE</scope>
</reference>
<feature type="region of interest" description="Disordered" evidence="1">
    <location>
        <begin position="88"/>
        <end position="195"/>
    </location>
</feature>
<dbReference type="KEGG" id="dosa:Os03g0246650"/>
<reference evidence="2" key="9">
    <citation type="submission" date="2009-08" db="EMBL/GenBank/DDBJ databases">
        <title>The Second Rice Annotation Project Meeting (RAP2).</title>
        <authorList>
            <consortium name="The Rice Annotation Project (RAP)"/>
        </authorList>
    </citation>
    <scope>NUCLEOTIDE SEQUENCE</scope>
</reference>
<reference evidence="3" key="2">
    <citation type="journal article" date="2005" name="PLoS Biol.">
        <title>The genomes of Oryza sativa: a history of duplications.</title>
        <authorList>
            <person name="Yu J."/>
            <person name="Wang J."/>
            <person name="Lin W."/>
            <person name="Li S."/>
            <person name="Li H."/>
            <person name="Zhou J."/>
            <person name="Ni P."/>
            <person name="Dong W."/>
            <person name="Hu S."/>
            <person name="Zeng C."/>
            <person name="Zhang J."/>
            <person name="Zhang Y."/>
            <person name="Li R."/>
            <person name="Xu Z."/>
            <person name="Li S."/>
            <person name="Li X."/>
            <person name="Zheng H."/>
            <person name="Cong L."/>
            <person name="Lin L."/>
            <person name="Yin J."/>
            <person name="Geng J."/>
            <person name="Li G."/>
            <person name="Shi J."/>
            <person name="Liu J."/>
            <person name="Lv H."/>
            <person name="Li J."/>
            <person name="Wang J."/>
            <person name="Deng Y."/>
            <person name="Ran L."/>
            <person name="Shi X."/>
            <person name="Wang X."/>
            <person name="Wu Q."/>
            <person name="Li C."/>
            <person name="Ren X."/>
            <person name="Wang J."/>
            <person name="Wang X."/>
            <person name="Li D."/>
            <person name="Liu D."/>
            <person name="Zhang X."/>
            <person name="Ji Z."/>
            <person name="Zhao W."/>
            <person name="Sun Y."/>
            <person name="Zhang Z."/>
            <person name="Bao J."/>
            <person name="Han Y."/>
            <person name="Dong L."/>
            <person name="Ji J."/>
            <person name="Chen P."/>
            <person name="Wu S."/>
            <person name="Liu J."/>
            <person name="Xiao Y."/>
            <person name="Bu D."/>
            <person name="Tan J."/>
            <person name="Yang L."/>
            <person name="Ye C."/>
            <person name="Zhang J."/>
            <person name="Xu J."/>
            <person name="Zhou Y."/>
            <person name="Yu Y."/>
            <person name="Zhang B."/>
            <person name="Zhuang S."/>
            <person name="Wei H."/>
            <person name="Liu B."/>
            <person name="Lei M."/>
            <person name="Yu H."/>
            <person name="Li Y."/>
            <person name="Xu H."/>
            <person name="Wei S."/>
            <person name="He X."/>
            <person name="Fang L."/>
            <person name="Zhang Z."/>
            <person name="Zhang Y."/>
            <person name="Huang X."/>
            <person name="Su Z."/>
            <person name="Tong W."/>
            <person name="Li J."/>
            <person name="Tong Z."/>
            <person name="Li S."/>
            <person name="Ye J."/>
            <person name="Wang L."/>
            <person name="Fang L."/>
            <person name="Lei T."/>
            <person name="Chen C."/>
            <person name="Chen H."/>
            <person name="Xu Z."/>
            <person name="Li H."/>
            <person name="Huang H."/>
            <person name="Zhang F."/>
            <person name="Xu H."/>
            <person name="Li N."/>
            <person name="Zhao C."/>
            <person name="Li S."/>
            <person name="Dong L."/>
            <person name="Huang Y."/>
            <person name="Li L."/>
            <person name="Xi Y."/>
            <person name="Qi Q."/>
            <person name="Li W."/>
            <person name="Zhang B."/>
            <person name="Hu W."/>
            <person name="Zhang Y."/>
            <person name="Tian X."/>
            <person name="Jiao Y."/>
            <person name="Liang X."/>
            <person name="Jin J."/>
            <person name="Gao L."/>
            <person name="Zheng W."/>
            <person name="Hao B."/>
            <person name="Liu S."/>
            <person name="Wang W."/>
            <person name="Yuan L."/>
            <person name="Cao M."/>
            <person name="McDermott J."/>
            <person name="Samudrala R."/>
            <person name="Wang J."/>
            <person name="Wong G.K."/>
            <person name="Yang H."/>
        </authorList>
    </citation>
    <scope>NUCLEOTIDE SEQUENCE [LARGE SCALE GENOMIC DNA]</scope>
</reference>
<proteinExistence type="predicted"/>